<organism evidence="2 3">
    <name type="scientific">Candidatus Scybalocola faecigallinarum</name>
    <dbReference type="NCBI Taxonomy" id="2840941"/>
    <lineage>
        <taxon>Bacteria</taxon>
        <taxon>Bacillati</taxon>
        <taxon>Bacillota</taxon>
        <taxon>Clostridia</taxon>
        <taxon>Lachnospirales</taxon>
        <taxon>Lachnospiraceae</taxon>
        <taxon>Lachnospiraceae incertae sedis</taxon>
        <taxon>Candidatus Scybalocola (ex Gilroy et al. 2021)</taxon>
    </lineage>
</organism>
<reference evidence="2" key="1">
    <citation type="submission" date="2020-10" db="EMBL/GenBank/DDBJ databases">
        <authorList>
            <person name="Gilroy R."/>
        </authorList>
    </citation>
    <scope>NUCLEOTIDE SEQUENCE</scope>
    <source>
        <strain evidence="2">CHK178-757</strain>
    </source>
</reference>
<keyword evidence="1" id="KW-0812">Transmembrane</keyword>
<keyword evidence="1" id="KW-1133">Transmembrane helix</keyword>
<sequence>MFMHVNAKKIAFLGLLLAIAMVLTLIGGYFEPSTLFFMAAAAFCTGIAVRECGLYGGFAFMAAGVLLAFFLAPNKLYIITYGGMSLYIYAREFAFEKIADSRTMRHRTAVFWAIRYAVFNIMFLPILFFLPKVFYAGTISPLIMAGLIVGAQIALFIYDKAYDYFQVTMWNRIRKSLKL</sequence>
<gene>
    <name evidence="2" type="ORF">IAB46_04450</name>
</gene>
<comment type="caution">
    <text evidence="2">The sequence shown here is derived from an EMBL/GenBank/DDBJ whole genome shotgun (WGS) entry which is preliminary data.</text>
</comment>
<proteinExistence type="predicted"/>
<feature type="transmembrane region" description="Helical" evidence="1">
    <location>
        <begin position="134"/>
        <end position="158"/>
    </location>
</feature>
<name>A0A9D1F3U6_9FIRM</name>
<protein>
    <submittedName>
        <fullName evidence="2">Uncharacterized protein</fullName>
    </submittedName>
</protein>
<evidence type="ECO:0000256" key="1">
    <source>
        <dbReference type="SAM" id="Phobius"/>
    </source>
</evidence>
<dbReference type="Proteomes" id="UP000823927">
    <property type="component" value="Unassembled WGS sequence"/>
</dbReference>
<reference evidence="2" key="2">
    <citation type="journal article" date="2021" name="PeerJ">
        <title>Extensive microbial diversity within the chicken gut microbiome revealed by metagenomics and culture.</title>
        <authorList>
            <person name="Gilroy R."/>
            <person name="Ravi A."/>
            <person name="Getino M."/>
            <person name="Pursley I."/>
            <person name="Horton D.L."/>
            <person name="Alikhan N.F."/>
            <person name="Baker D."/>
            <person name="Gharbi K."/>
            <person name="Hall N."/>
            <person name="Watson M."/>
            <person name="Adriaenssens E.M."/>
            <person name="Foster-Nyarko E."/>
            <person name="Jarju S."/>
            <person name="Secka A."/>
            <person name="Antonio M."/>
            <person name="Oren A."/>
            <person name="Chaudhuri R.R."/>
            <person name="La Ragione R."/>
            <person name="Hildebrand F."/>
            <person name="Pallen M.J."/>
        </authorList>
    </citation>
    <scope>NUCLEOTIDE SEQUENCE</scope>
    <source>
        <strain evidence="2">CHK178-757</strain>
    </source>
</reference>
<keyword evidence="1" id="KW-0472">Membrane</keyword>
<feature type="transmembrane region" description="Helical" evidence="1">
    <location>
        <begin position="109"/>
        <end position="128"/>
    </location>
</feature>
<feature type="transmembrane region" description="Helical" evidence="1">
    <location>
        <begin position="54"/>
        <end position="72"/>
    </location>
</feature>
<accession>A0A9D1F3U6</accession>
<evidence type="ECO:0000313" key="3">
    <source>
        <dbReference type="Proteomes" id="UP000823927"/>
    </source>
</evidence>
<dbReference type="EMBL" id="DVIT01000016">
    <property type="protein sequence ID" value="HIS46809.1"/>
    <property type="molecule type" value="Genomic_DNA"/>
</dbReference>
<evidence type="ECO:0000313" key="2">
    <source>
        <dbReference type="EMBL" id="HIS46809.1"/>
    </source>
</evidence>
<dbReference type="AlphaFoldDB" id="A0A9D1F3U6"/>